<organism evidence="2 3">
    <name type="scientific">Apiospora marii</name>
    <dbReference type="NCBI Taxonomy" id="335849"/>
    <lineage>
        <taxon>Eukaryota</taxon>
        <taxon>Fungi</taxon>
        <taxon>Dikarya</taxon>
        <taxon>Ascomycota</taxon>
        <taxon>Pezizomycotina</taxon>
        <taxon>Sordariomycetes</taxon>
        <taxon>Xylariomycetidae</taxon>
        <taxon>Amphisphaeriales</taxon>
        <taxon>Apiosporaceae</taxon>
        <taxon>Apiospora</taxon>
    </lineage>
</organism>
<sequence length="90" mass="9915">MELWGDYYEGIRRQLETEVDAVLILRSRGGDGGGAIQQQGGENEDEEEEGEREEDEAGDNSRSLDRLAHPDSPMSRSATHRVRAATGARA</sequence>
<protein>
    <submittedName>
        <fullName evidence="2">Uncharacterized protein</fullName>
    </submittedName>
</protein>
<dbReference type="Proteomes" id="UP001396898">
    <property type="component" value="Unassembled WGS sequence"/>
</dbReference>
<evidence type="ECO:0000313" key="2">
    <source>
        <dbReference type="EMBL" id="KAK7994619.1"/>
    </source>
</evidence>
<accession>A0ABR1R1K2</accession>
<gene>
    <name evidence="2" type="ORF">PG991_016207</name>
</gene>
<comment type="caution">
    <text evidence="2">The sequence shown here is derived from an EMBL/GenBank/DDBJ whole genome shotgun (WGS) entry which is preliminary data.</text>
</comment>
<evidence type="ECO:0000256" key="1">
    <source>
        <dbReference type="SAM" id="MobiDB-lite"/>
    </source>
</evidence>
<dbReference type="EMBL" id="JAQQWI010000024">
    <property type="protein sequence ID" value="KAK7994619.1"/>
    <property type="molecule type" value="Genomic_DNA"/>
</dbReference>
<evidence type="ECO:0000313" key="3">
    <source>
        <dbReference type="Proteomes" id="UP001396898"/>
    </source>
</evidence>
<feature type="compositionally biased region" description="Acidic residues" evidence="1">
    <location>
        <begin position="42"/>
        <end position="58"/>
    </location>
</feature>
<name>A0ABR1R1K2_9PEZI</name>
<reference evidence="2 3" key="1">
    <citation type="submission" date="2023-01" db="EMBL/GenBank/DDBJ databases">
        <title>Analysis of 21 Apiospora genomes using comparative genomics revels a genus with tremendous synthesis potential of carbohydrate active enzymes and secondary metabolites.</title>
        <authorList>
            <person name="Sorensen T."/>
        </authorList>
    </citation>
    <scope>NUCLEOTIDE SEQUENCE [LARGE SCALE GENOMIC DNA]</scope>
    <source>
        <strain evidence="2 3">CBS 20057</strain>
    </source>
</reference>
<feature type="region of interest" description="Disordered" evidence="1">
    <location>
        <begin position="28"/>
        <end position="90"/>
    </location>
</feature>
<keyword evidence="3" id="KW-1185">Reference proteome</keyword>
<proteinExistence type="predicted"/>